<name>A0A8J3DNM4_9HYPH</name>
<dbReference type="GO" id="GO:0047617">
    <property type="term" value="F:fatty acyl-CoA hydrolase activity"/>
    <property type="evidence" value="ECO:0007669"/>
    <property type="project" value="InterPro"/>
</dbReference>
<dbReference type="AlphaFoldDB" id="A0A8J3DNM4"/>
<dbReference type="PANTHER" id="PTHR21660:SF1">
    <property type="entry name" value="ACYL-COENZYME A THIOESTERASE 13"/>
    <property type="match status" value="1"/>
</dbReference>
<protein>
    <submittedName>
        <fullName evidence="4">Phenylacetic acid degradation protein</fullName>
    </submittedName>
</protein>
<evidence type="ECO:0000256" key="1">
    <source>
        <dbReference type="ARBA" id="ARBA00008324"/>
    </source>
</evidence>
<sequence>MPATLPQPVMSADDINAFIAENYPHLNGQTRDYEVVSVAPGACTVRLNATERHLRPGDTVSGPCLFTLADIGGYACVLAHVGREALAVTTNLNITFMRKAGPGAVLGRTRLLKLGKSLAMFDIELVAGEDEAVIAHATGTYALPSKHAVK</sequence>
<proteinExistence type="inferred from homology"/>
<dbReference type="CDD" id="cd03443">
    <property type="entry name" value="PaaI_thioesterase"/>
    <property type="match status" value="1"/>
</dbReference>
<evidence type="ECO:0000313" key="5">
    <source>
        <dbReference type="Proteomes" id="UP000630142"/>
    </source>
</evidence>
<organism evidence="4 5">
    <name type="scientific">Tianweitania populi</name>
    <dbReference type="NCBI Taxonomy" id="1607949"/>
    <lineage>
        <taxon>Bacteria</taxon>
        <taxon>Pseudomonadati</taxon>
        <taxon>Pseudomonadota</taxon>
        <taxon>Alphaproteobacteria</taxon>
        <taxon>Hyphomicrobiales</taxon>
        <taxon>Phyllobacteriaceae</taxon>
        <taxon>Tianweitania</taxon>
    </lineage>
</organism>
<comment type="caution">
    <text evidence="4">The sequence shown here is derived from an EMBL/GenBank/DDBJ whole genome shotgun (WGS) entry which is preliminary data.</text>
</comment>
<dbReference type="PANTHER" id="PTHR21660">
    <property type="entry name" value="THIOESTERASE SUPERFAMILY MEMBER-RELATED"/>
    <property type="match status" value="1"/>
</dbReference>
<dbReference type="EMBL" id="BMZQ01000001">
    <property type="protein sequence ID" value="GHD07520.1"/>
    <property type="molecule type" value="Genomic_DNA"/>
</dbReference>
<dbReference type="NCBIfam" id="TIGR00369">
    <property type="entry name" value="unchar_dom_1"/>
    <property type="match status" value="1"/>
</dbReference>
<reference evidence="4" key="2">
    <citation type="submission" date="2020-09" db="EMBL/GenBank/DDBJ databases">
        <authorList>
            <person name="Sun Q."/>
            <person name="Kim S."/>
        </authorList>
    </citation>
    <scope>NUCLEOTIDE SEQUENCE</scope>
    <source>
        <strain evidence="4">KCTC 42249</strain>
    </source>
</reference>
<dbReference type="Proteomes" id="UP000630142">
    <property type="component" value="Unassembled WGS sequence"/>
</dbReference>
<dbReference type="InterPro" id="IPR003736">
    <property type="entry name" value="PAAI_dom"/>
</dbReference>
<dbReference type="Gene3D" id="3.10.129.10">
    <property type="entry name" value="Hotdog Thioesterase"/>
    <property type="match status" value="1"/>
</dbReference>
<comment type="similarity">
    <text evidence="1">Belongs to the thioesterase PaaI family.</text>
</comment>
<dbReference type="InterPro" id="IPR039298">
    <property type="entry name" value="ACOT13"/>
</dbReference>
<dbReference type="InterPro" id="IPR029069">
    <property type="entry name" value="HotDog_dom_sf"/>
</dbReference>
<feature type="domain" description="Thioesterase" evidence="3">
    <location>
        <begin position="59"/>
        <end position="132"/>
    </location>
</feature>
<dbReference type="Pfam" id="PF03061">
    <property type="entry name" value="4HBT"/>
    <property type="match status" value="1"/>
</dbReference>
<keyword evidence="2" id="KW-0378">Hydrolase</keyword>
<gene>
    <name evidence="4" type="ORF">GCM10016234_06010</name>
</gene>
<accession>A0A8J3DNM4</accession>
<dbReference type="SUPFAM" id="SSF54637">
    <property type="entry name" value="Thioesterase/thiol ester dehydrase-isomerase"/>
    <property type="match status" value="1"/>
</dbReference>
<keyword evidence="5" id="KW-1185">Reference proteome</keyword>
<evidence type="ECO:0000256" key="2">
    <source>
        <dbReference type="ARBA" id="ARBA00022801"/>
    </source>
</evidence>
<dbReference type="InterPro" id="IPR006683">
    <property type="entry name" value="Thioestr_dom"/>
</dbReference>
<evidence type="ECO:0000259" key="3">
    <source>
        <dbReference type="Pfam" id="PF03061"/>
    </source>
</evidence>
<evidence type="ECO:0000313" key="4">
    <source>
        <dbReference type="EMBL" id="GHD07520.1"/>
    </source>
</evidence>
<reference evidence="4" key="1">
    <citation type="journal article" date="2014" name="Int. J. Syst. Evol. Microbiol.">
        <title>Complete genome sequence of Corynebacterium casei LMG S-19264T (=DSM 44701T), isolated from a smear-ripened cheese.</title>
        <authorList>
            <consortium name="US DOE Joint Genome Institute (JGI-PGF)"/>
            <person name="Walter F."/>
            <person name="Albersmeier A."/>
            <person name="Kalinowski J."/>
            <person name="Ruckert C."/>
        </authorList>
    </citation>
    <scope>NUCLEOTIDE SEQUENCE</scope>
    <source>
        <strain evidence="4">KCTC 42249</strain>
    </source>
</reference>